<evidence type="ECO:0000313" key="4">
    <source>
        <dbReference type="Proteomes" id="UP000235388"/>
    </source>
</evidence>
<feature type="compositionally biased region" description="Basic and acidic residues" evidence="2">
    <location>
        <begin position="674"/>
        <end position="690"/>
    </location>
</feature>
<feature type="compositionally biased region" description="Low complexity" evidence="2">
    <location>
        <begin position="656"/>
        <end position="665"/>
    </location>
</feature>
<evidence type="ECO:0000313" key="3">
    <source>
        <dbReference type="EMBL" id="PLW39130.1"/>
    </source>
</evidence>
<feature type="compositionally biased region" description="Basic and acidic residues" evidence="2">
    <location>
        <begin position="940"/>
        <end position="949"/>
    </location>
</feature>
<feature type="compositionally biased region" description="Basic and acidic residues" evidence="2">
    <location>
        <begin position="730"/>
        <end position="743"/>
    </location>
</feature>
<feature type="region of interest" description="Disordered" evidence="2">
    <location>
        <begin position="1"/>
        <end position="26"/>
    </location>
</feature>
<keyword evidence="4" id="KW-1185">Reference proteome</keyword>
<protein>
    <submittedName>
        <fullName evidence="3">Uncharacterized protein</fullName>
    </submittedName>
</protein>
<reference evidence="3 4" key="1">
    <citation type="submission" date="2017-11" db="EMBL/GenBank/DDBJ databases">
        <title>De novo assembly and phasing of dikaryotic genomes from two isolates of Puccinia coronata f. sp. avenae, the causal agent of oat crown rust.</title>
        <authorList>
            <person name="Miller M.E."/>
            <person name="Zhang Y."/>
            <person name="Omidvar V."/>
            <person name="Sperschneider J."/>
            <person name="Schwessinger B."/>
            <person name="Raley C."/>
            <person name="Palmer J.M."/>
            <person name="Garnica D."/>
            <person name="Upadhyaya N."/>
            <person name="Rathjen J."/>
            <person name="Taylor J.M."/>
            <person name="Park R.F."/>
            <person name="Dodds P.N."/>
            <person name="Hirsch C.D."/>
            <person name="Kianian S.F."/>
            <person name="Figueroa M."/>
        </authorList>
    </citation>
    <scope>NUCLEOTIDE SEQUENCE [LARGE SCALE GENOMIC DNA]</scope>
    <source>
        <strain evidence="3">12NC29</strain>
    </source>
</reference>
<feature type="region of interest" description="Disordered" evidence="2">
    <location>
        <begin position="910"/>
        <end position="949"/>
    </location>
</feature>
<dbReference type="EMBL" id="PGCJ01000198">
    <property type="protein sequence ID" value="PLW39130.1"/>
    <property type="molecule type" value="Genomic_DNA"/>
</dbReference>
<sequence length="1096" mass="123650">MPSAAKSQVIPHRTGPGVRNQSSKGLRSLEAAQYEKLEDRLAELEKCFELSNDQIAKRLELESSAVGPVLNDLKARLERSEEKTNLLEKRIEELLSNRESNPEGLETRIANLENTQMSLGSQLSIFQNERSPLAHKTLLELDQVISKLQTEVSNNHDSIRRLEGIQDNFELFHKAMSKNLADLKASLPVYSQDNELQVMSLQNTDICGDVDVAMVPFHGGPVATKLAQDTNENYPLKLGNRLEELQNDISSLKAITFDNKQLSVVMHDELIKHRNYIDQLKTMEETLLQKIPNPETLKTQTKRWISEKMAAINPAIEKIQLISRHQSDIKCELEALKKRVPDFSNDTEESWRIKSNSQQLMEVNSSCVDVNLCEDGKESISALKQKIYSELKVQQQSIFSSLESLKQWLVRHQHETLKPIVAGATRFETQLEAHKNALDSLKLVQTTNGLEIDAMDRKNSDYQSETSSQIELLFKSYESISQAQTAVLNDVAVLKKSSPDLSDHVPIKKKVHLIVENVDKEDSQLSELTHQLKTLKTSTIKPSSHPSQVSPPTSPVTHHDQPTLEESTTNLDHLSHGLAMEEKMAASDEEESSLEYAPSTFYRNQDEDEGLELPERVRNVATSSSPDHPHLHLEPTGSKSNSSRPESLAFINPNLSDRSSSDSASPHQVNSRKKVLEKSLHENVRTRHETDLEDGDDDVPTPKSRSIMNHTPARKRRENKPDNNQCFVTKKKESLRAQRASMDTEAKEDDRLLGQAIQAHIRILGGLPRAKKAFLPSPDNDQLNKLPDLPGNSSKLGTSSPYHIPAKKVNQTWDPNEEMGQDFSAYCLRRARQYGLPFFGLSISKDNSKAVEWNRRTIAFCVDTFTQAVTANDYTSYLRSGYELDDERVEEIVEKSLQYRLCEMNKHSKSIQNAKGKQRRSATNSSNDASDTDDAAGTKQDIEKQNDRRQARCVALAKRRLGITRMVEIFSPISNLFSDERLCSSDESLPNKADEARIRHAPVWRSQKATALIEYVDDCGRKILNEGPKRSGRKPAKRIDLGARAPQGGLKSTPCNLPEDCYNPMWLGTQTLKQRKELDMKPPIFTTRIGKLLKKL</sequence>
<evidence type="ECO:0000256" key="2">
    <source>
        <dbReference type="SAM" id="MobiDB-lite"/>
    </source>
</evidence>
<proteinExistence type="predicted"/>
<feature type="compositionally biased region" description="Low complexity" evidence="2">
    <location>
        <begin position="542"/>
        <end position="551"/>
    </location>
</feature>
<name>A0A2N5UMX9_9BASI</name>
<dbReference type="Proteomes" id="UP000235388">
    <property type="component" value="Unassembled WGS sequence"/>
</dbReference>
<keyword evidence="1" id="KW-0175">Coiled coil</keyword>
<evidence type="ECO:0000256" key="1">
    <source>
        <dbReference type="SAM" id="Coils"/>
    </source>
</evidence>
<organism evidence="3 4">
    <name type="scientific">Puccinia coronata f. sp. avenae</name>
    <dbReference type="NCBI Taxonomy" id="200324"/>
    <lineage>
        <taxon>Eukaryota</taxon>
        <taxon>Fungi</taxon>
        <taxon>Dikarya</taxon>
        <taxon>Basidiomycota</taxon>
        <taxon>Pucciniomycotina</taxon>
        <taxon>Pucciniomycetes</taxon>
        <taxon>Pucciniales</taxon>
        <taxon>Pucciniaceae</taxon>
        <taxon>Puccinia</taxon>
    </lineage>
</organism>
<comment type="caution">
    <text evidence="3">The sequence shown here is derived from an EMBL/GenBank/DDBJ whole genome shotgun (WGS) entry which is preliminary data.</text>
</comment>
<dbReference type="OrthoDB" id="2507612at2759"/>
<dbReference type="STRING" id="200324.A0A2N5UMX9"/>
<feature type="region of interest" description="Disordered" evidence="2">
    <location>
        <begin position="536"/>
        <end position="563"/>
    </location>
</feature>
<accession>A0A2N5UMX9</accession>
<gene>
    <name evidence="3" type="ORF">PCANC_12583</name>
</gene>
<feature type="region of interest" description="Disordered" evidence="2">
    <location>
        <begin position="583"/>
        <end position="743"/>
    </location>
</feature>
<feature type="coiled-coil region" evidence="1">
    <location>
        <begin position="27"/>
        <end position="97"/>
    </location>
</feature>
<dbReference type="AlphaFoldDB" id="A0A2N5UMX9"/>